<proteinExistence type="predicted"/>
<evidence type="ECO:0000313" key="3">
    <source>
        <dbReference type="Proteomes" id="UP000435138"/>
    </source>
</evidence>
<dbReference type="EMBL" id="WIXI01000045">
    <property type="protein sequence ID" value="MQY47561.1"/>
    <property type="molecule type" value="Genomic_DNA"/>
</dbReference>
<dbReference type="AlphaFoldDB" id="A0A6A8AFN1"/>
<reference evidence="2 3" key="1">
    <citation type="submission" date="2019-11" db="EMBL/GenBank/DDBJ databases">
        <title>Genome analysis of Rhizobacterium cereale a novel genus and species isolated from maize roots in North Spain.</title>
        <authorList>
            <person name="Menendez E."/>
            <person name="Flores-Felix J.D."/>
            <person name="Ramirez-Bahena M.-H."/>
            <person name="Igual J.M."/>
            <person name="Garcia-Fraile P."/>
            <person name="Peix A."/>
            <person name="Velazquez E."/>
        </authorList>
    </citation>
    <scope>NUCLEOTIDE SEQUENCE [LARGE SCALE GENOMIC DNA]</scope>
    <source>
        <strain evidence="2 3">RZME27</strain>
    </source>
</reference>
<comment type="caution">
    <text evidence="2">The sequence shown here is derived from an EMBL/GenBank/DDBJ whole genome shotgun (WGS) entry which is preliminary data.</text>
</comment>
<feature type="domain" description="Surface antigen" evidence="1">
    <location>
        <begin position="55"/>
        <end position="164"/>
    </location>
</feature>
<accession>A0A6A8AFN1</accession>
<sequence length="165" mass="17825">MLPIYEVHPKQFRSGRKLALIAKTESRTSQTRAFAARGFAIAAVIATLSGCTSSLDLFGGDKVDRMSTGTIQAKRNPTTMSDEVTVQNAVSSADLTKVSMSPLPWANTSTGSAGVVSSIREGRNQGHVCRDFITTRHSFEGIAQFNGQTCMTNSGDWMLTAFDRQ</sequence>
<evidence type="ECO:0000259" key="1">
    <source>
        <dbReference type="Pfam" id="PF16998"/>
    </source>
</evidence>
<keyword evidence="3" id="KW-1185">Reference proteome</keyword>
<name>A0A6A8AFN1_9HYPH</name>
<protein>
    <recommendedName>
        <fullName evidence="1">Surface antigen domain-containing protein</fullName>
    </recommendedName>
</protein>
<dbReference type="InterPro" id="IPR032635">
    <property type="entry name" value="Anti_2"/>
</dbReference>
<gene>
    <name evidence="2" type="ORF">GAO09_16120</name>
</gene>
<organism evidence="2 3">
    <name type="scientific">Endobacterium cereale</name>
    <dbReference type="NCBI Taxonomy" id="2663029"/>
    <lineage>
        <taxon>Bacteria</taxon>
        <taxon>Pseudomonadati</taxon>
        <taxon>Pseudomonadota</taxon>
        <taxon>Alphaproteobacteria</taxon>
        <taxon>Hyphomicrobiales</taxon>
        <taxon>Rhizobiaceae</taxon>
        <taxon>Endobacterium</taxon>
    </lineage>
</organism>
<evidence type="ECO:0000313" key="2">
    <source>
        <dbReference type="EMBL" id="MQY47561.1"/>
    </source>
</evidence>
<dbReference type="Pfam" id="PF16998">
    <property type="entry name" value="17kDa_Anti_2"/>
    <property type="match status" value="1"/>
</dbReference>
<dbReference type="Proteomes" id="UP000435138">
    <property type="component" value="Unassembled WGS sequence"/>
</dbReference>